<evidence type="ECO:0000256" key="2">
    <source>
        <dbReference type="SAM" id="Phobius"/>
    </source>
</evidence>
<keyword evidence="5" id="KW-1185">Reference proteome</keyword>
<evidence type="ECO:0000259" key="3">
    <source>
        <dbReference type="Pfam" id="PF14159"/>
    </source>
</evidence>
<dbReference type="PANTHER" id="PTHR33222:SF4">
    <property type="entry name" value="PROTEIN CURVATURE THYLAKOID 1A, CHLOROPLASTIC"/>
    <property type="match status" value="1"/>
</dbReference>
<dbReference type="PANTHER" id="PTHR33222">
    <property type="match status" value="1"/>
</dbReference>
<dbReference type="InParanoid" id="A0A2V0P2Y6"/>
<evidence type="ECO:0000313" key="5">
    <source>
        <dbReference type="Proteomes" id="UP000247498"/>
    </source>
</evidence>
<evidence type="ECO:0000256" key="1">
    <source>
        <dbReference type="ARBA" id="ARBA00004141"/>
    </source>
</evidence>
<sequence length="142" mass="15682">MQLQLARSQTAGLRAQAARRPAAVRAPARAAKVGRRSVVVRAEAEPQVDVDKLVKDLSEKWDKVENKTGVVLYGAGAVVLLWLSSTIVGAINHVPLIPKVFELVGLGYTAWFVYRYLLFKSNREELVKDVDELKKKITGGEL</sequence>
<dbReference type="EMBL" id="BDRX01000049">
    <property type="protein sequence ID" value="GBF94234.1"/>
    <property type="molecule type" value="Genomic_DNA"/>
</dbReference>
<dbReference type="InterPro" id="IPR033344">
    <property type="entry name" value="CURT1"/>
</dbReference>
<accession>A0A2V0P2Y6</accession>
<gene>
    <name evidence="4" type="ORF">Rsub_06504</name>
</gene>
<dbReference type="Pfam" id="PF14159">
    <property type="entry name" value="CAAD"/>
    <property type="match status" value="1"/>
</dbReference>
<comment type="subcellular location">
    <subcellularLocation>
        <location evidence="1">Membrane</location>
        <topology evidence="1">Multi-pass membrane protein</topology>
    </subcellularLocation>
</comment>
<name>A0A2V0P2Y6_9CHLO</name>
<feature type="domain" description="Cyanobacterial aminoacyl-tRNA synthetase CAAD" evidence="3">
    <location>
        <begin position="56"/>
        <end position="139"/>
    </location>
</feature>
<dbReference type="AlphaFoldDB" id="A0A2V0P2Y6"/>
<feature type="transmembrane region" description="Helical" evidence="2">
    <location>
        <begin position="70"/>
        <end position="94"/>
    </location>
</feature>
<evidence type="ECO:0000313" key="4">
    <source>
        <dbReference type="EMBL" id="GBF94234.1"/>
    </source>
</evidence>
<organism evidence="4 5">
    <name type="scientific">Raphidocelis subcapitata</name>
    <dbReference type="NCBI Taxonomy" id="307507"/>
    <lineage>
        <taxon>Eukaryota</taxon>
        <taxon>Viridiplantae</taxon>
        <taxon>Chlorophyta</taxon>
        <taxon>core chlorophytes</taxon>
        <taxon>Chlorophyceae</taxon>
        <taxon>CS clade</taxon>
        <taxon>Sphaeropleales</taxon>
        <taxon>Selenastraceae</taxon>
        <taxon>Raphidocelis</taxon>
    </lineage>
</organism>
<comment type="caution">
    <text evidence="4">The sequence shown here is derived from an EMBL/GenBank/DDBJ whole genome shotgun (WGS) entry which is preliminary data.</text>
</comment>
<protein>
    <recommendedName>
        <fullName evidence="3">Cyanobacterial aminoacyl-tRNA synthetase CAAD domain-containing protein</fullName>
    </recommendedName>
</protein>
<keyword evidence="2" id="KW-0472">Membrane</keyword>
<dbReference type="Proteomes" id="UP000247498">
    <property type="component" value="Unassembled WGS sequence"/>
</dbReference>
<dbReference type="GO" id="GO:0016020">
    <property type="term" value="C:membrane"/>
    <property type="evidence" value="ECO:0007669"/>
    <property type="project" value="UniProtKB-SubCell"/>
</dbReference>
<keyword evidence="2" id="KW-1133">Transmembrane helix</keyword>
<dbReference type="OrthoDB" id="2014299at2759"/>
<proteinExistence type="predicted"/>
<dbReference type="FunCoup" id="A0A2V0P2Y6">
    <property type="interactions" value="762"/>
</dbReference>
<dbReference type="STRING" id="307507.A0A2V0P2Y6"/>
<dbReference type="InterPro" id="IPR025564">
    <property type="entry name" value="CAAD_dom"/>
</dbReference>
<feature type="transmembrane region" description="Helical" evidence="2">
    <location>
        <begin position="100"/>
        <end position="118"/>
    </location>
</feature>
<keyword evidence="2" id="KW-0812">Transmembrane</keyword>
<dbReference type="GO" id="GO:0009579">
    <property type="term" value="C:thylakoid"/>
    <property type="evidence" value="ECO:0007669"/>
    <property type="project" value="InterPro"/>
</dbReference>
<reference evidence="4 5" key="1">
    <citation type="journal article" date="2018" name="Sci. Rep.">
        <title>Raphidocelis subcapitata (=Pseudokirchneriella subcapitata) provides an insight into genome evolution and environmental adaptations in the Sphaeropleales.</title>
        <authorList>
            <person name="Suzuki S."/>
            <person name="Yamaguchi H."/>
            <person name="Nakajima N."/>
            <person name="Kawachi M."/>
        </authorList>
    </citation>
    <scope>NUCLEOTIDE SEQUENCE [LARGE SCALE GENOMIC DNA]</scope>
    <source>
        <strain evidence="4 5">NIES-35</strain>
    </source>
</reference>